<evidence type="ECO:0000313" key="2">
    <source>
        <dbReference type="Proteomes" id="UP000607653"/>
    </source>
</evidence>
<evidence type="ECO:0000313" key="1">
    <source>
        <dbReference type="EMBL" id="DAD44362.1"/>
    </source>
</evidence>
<sequence>MSSIDVYWLLDIKGGIKNNLLPLPCESITLKTLKNLLGLRPRTPIFCSVFPITSGTGLALSKIQFFHIN</sequence>
<protein>
    <submittedName>
        <fullName evidence="1">Uncharacterized protein</fullName>
    </submittedName>
</protein>
<proteinExistence type="predicted"/>
<accession>A0A822ZGU6</accession>
<organism evidence="1 2">
    <name type="scientific">Nelumbo nucifera</name>
    <name type="common">Sacred lotus</name>
    <dbReference type="NCBI Taxonomy" id="4432"/>
    <lineage>
        <taxon>Eukaryota</taxon>
        <taxon>Viridiplantae</taxon>
        <taxon>Streptophyta</taxon>
        <taxon>Embryophyta</taxon>
        <taxon>Tracheophyta</taxon>
        <taxon>Spermatophyta</taxon>
        <taxon>Magnoliopsida</taxon>
        <taxon>Proteales</taxon>
        <taxon>Nelumbonaceae</taxon>
        <taxon>Nelumbo</taxon>
    </lineage>
</organism>
<reference evidence="1 2" key="1">
    <citation type="journal article" date="2020" name="Mol. Biol. Evol.">
        <title>Distinct Expression and Methylation Patterns for Genes with Different Fates following a Single Whole-Genome Duplication in Flowering Plants.</title>
        <authorList>
            <person name="Shi T."/>
            <person name="Rahmani R.S."/>
            <person name="Gugger P.F."/>
            <person name="Wang M."/>
            <person name="Li H."/>
            <person name="Zhang Y."/>
            <person name="Li Z."/>
            <person name="Wang Q."/>
            <person name="Van de Peer Y."/>
            <person name="Marchal K."/>
            <person name="Chen J."/>
        </authorList>
    </citation>
    <scope>NUCLEOTIDE SEQUENCE [LARGE SCALE GENOMIC DNA]</scope>
    <source>
        <tissue evidence="1">Leaf</tissue>
    </source>
</reference>
<name>A0A822ZGU6_NELNU</name>
<dbReference type="EMBL" id="DUZY01000007">
    <property type="protein sequence ID" value="DAD44362.1"/>
    <property type="molecule type" value="Genomic_DNA"/>
</dbReference>
<comment type="caution">
    <text evidence="1">The sequence shown here is derived from an EMBL/GenBank/DDBJ whole genome shotgun (WGS) entry which is preliminary data.</text>
</comment>
<dbReference type="AlphaFoldDB" id="A0A822ZGU6"/>
<keyword evidence="2" id="KW-1185">Reference proteome</keyword>
<gene>
    <name evidence="1" type="ORF">HUJ06_002592</name>
</gene>
<dbReference type="Proteomes" id="UP000607653">
    <property type="component" value="Unassembled WGS sequence"/>
</dbReference>